<dbReference type="InterPro" id="IPR043128">
    <property type="entry name" value="Rev_trsase/Diguanyl_cyclase"/>
</dbReference>
<dbReference type="EC" id="3.1.4.52" evidence="2"/>
<name>A0AAJ0XBP1_9GAMM</name>
<dbReference type="PANTHER" id="PTHR44757:SF2">
    <property type="entry name" value="BIOFILM ARCHITECTURE MAINTENANCE PROTEIN MBAA"/>
    <property type="match status" value="1"/>
</dbReference>
<reference evidence="12" key="1">
    <citation type="submission" date="2017-08" db="EMBL/GenBank/DDBJ databases">
        <authorList>
            <person name="Imhoff J.F."/>
            <person name="Rahn T."/>
            <person name="Kuenzel S."/>
            <person name="Neulinger S.C."/>
        </authorList>
    </citation>
    <scope>NUCLEOTIDE SEQUENCE</scope>
    <source>
        <strain evidence="12">DSM 11080</strain>
    </source>
</reference>
<dbReference type="GO" id="GO:0071111">
    <property type="term" value="F:cyclic-guanylate-specific phosphodiesterase activity"/>
    <property type="evidence" value="ECO:0007669"/>
    <property type="project" value="UniProtKB-EC"/>
</dbReference>
<dbReference type="Pfam" id="PF00563">
    <property type="entry name" value="EAL"/>
    <property type="match status" value="1"/>
</dbReference>
<feature type="coiled-coil region" evidence="5">
    <location>
        <begin position="217"/>
        <end position="244"/>
    </location>
</feature>
<dbReference type="Gene3D" id="3.30.450.20">
    <property type="entry name" value="PAS domain"/>
    <property type="match status" value="2"/>
</dbReference>
<keyword evidence="7" id="KW-0812">Transmembrane</keyword>
<dbReference type="SMART" id="SM00086">
    <property type="entry name" value="PAC"/>
    <property type="match status" value="1"/>
</dbReference>
<dbReference type="InterPro" id="IPR052155">
    <property type="entry name" value="Biofilm_reg_signaling"/>
</dbReference>
<evidence type="ECO:0000259" key="10">
    <source>
        <dbReference type="PROSITE" id="PS50883"/>
    </source>
</evidence>
<dbReference type="InterPro" id="IPR000160">
    <property type="entry name" value="GGDEF_dom"/>
</dbReference>
<evidence type="ECO:0000256" key="2">
    <source>
        <dbReference type="ARBA" id="ARBA00012282"/>
    </source>
</evidence>
<dbReference type="InterPro" id="IPR000700">
    <property type="entry name" value="PAS-assoc_C"/>
</dbReference>
<evidence type="ECO:0000256" key="4">
    <source>
        <dbReference type="ARBA" id="ARBA00051114"/>
    </source>
</evidence>
<dbReference type="FunFam" id="3.20.20.450:FF:000001">
    <property type="entry name" value="Cyclic di-GMP phosphodiesterase yahA"/>
    <property type="match status" value="1"/>
</dbReference>
<comment type="caution">
    <text evidence="12">The sequence shown here is derived from an EMBL/GenBank/DDBJ whole genome shotgun (WGS) entry which is preliminary data.</text>
</comment>
<dbReference type="CDD" id="cd00130">
    <property type="entry name" value="PAS"/>
    <property type="match status" value="2"/>
</dbReference>
<comment type="cofactor">
    <cofactor evidence="1">
        <name>Mg(2+)</name>
        <dbReference type="ChEBI" id="CHEBI:18420"/>
    </cofactor>
</comment>
<dbReference type="RefSeq" id="WP_200347572.1">
    <property type="nucleotide sequence ID" value="NZ_NRSJ01000034.1"/>
</dbReference>
<dbReference type="PROSITE" id="PS50883">
    <property type="entry name" value="EAL"/>
    <property type="match status" value="1"/>
</dbReference>
<dbReference type="Gene3D" id="2.10.70.100">
    <property type="match status" value="1"/>
</dbReference>
<feature type="domain" description="PAS" evidence="8">
    <location>
        <begin position="360"/>
        <end position="441"/>
    </location>
</feature>
<proteinExistence type="predicted"/>
<dbReference type="GO" id="GO:0071732">
    <property type="term" value="P:cellular response to nitric oxide"/>
    <property type="evidence" value="ECO:0007669"/>
    <property type="project" value="UniProtKB-ARBA"/>
</dbReference>
<dbReference type="InterPro" id="IPR001633">
    <property type="entry name" value="EAL_dom"/>
</dbReference>
<dbReference type="SMART" id="SM00267">
    <property type="entry name" value="GGDEF"/>
    <property type="match status" value="1"/>
</dbReference>
<dbReference type="InterPro" id="IPR035965">
    <property type="entry name" value="PAS-like_dom_sf"/>
</dbReference>
<evidence type="ECO:0000259" key="8">
    <source>
        <dbReference type="PROSITE" id="PS50112"/>
    </source>
</evidence>
<dbReference type="CDD" id="cd01949">
    <property type="entry name" value="GGDEF"/>
    <property type="match status" value="1"/>
</dbReference>
<dbReference type="SUPFAM" id="SSF55785">
    <property type="entry name" value="PYP-like sensor domain (PAS domain)"/>
    <property type="match status" value="2"/>
</dbReference>
<feature type="domain" description="EAL" evidence="10">
    <location>
        <begin position="671"/>
        <end position="925"/>
    </location>
</feature>
<sequence>MNDSALKTRTTRSLRVRYVIGLSAIALLVTASFMTMQRVVSEQRNFARLVNLASHQSGLVNRVAYFASQMALAEEPAEFNLARAQVGRTINRIQEAHRLLREGSPEEGIPQVTNESLRIIYEDPMVGLDRAINRFLDRARTVYKTELEEFSPDSAAYLFLNVYGPHALEPILDAAVEEYERIGRKAILRIEQFELAIWLAALATLVIELFVIFWPLERRVRESIASLEDTVATLQETRERLVSAQALAHVGDWQWHPQTQTLACSREAQRILGLGPDDLARGIESLSRLVRPADRGLWQRQTEQALIRTGAGPFSLEYRILRPDGQERTISQQIIARHDDSGAPLQLAGTIQDVTERLELSKRLQRLSQNIPGFIYEYELSPDGSSRFPYASQGISELFGVWPEQVYEDASMIFACIHPEDVERVSNSIFVSARELSLRGEQYRVQHPERGEIWLESHATPERLPEGGTRWYGYVWEVTDRKRSEEQIRELALFDPLTGLANRRLLRDRIEHALAAAQRSGQIGAVLMLDLDNFKTLNDTQGHDVGDALLVEVGQRMTRRVRASDTIARLGGDEFVVLLESLSPNKGEARERSLQVAESIQQSLNQPYQLGDDQPSYHTSVSIGVSFFKDGSISVDDLLRQADIGMFQAKESGRNRICLFSEQRLLAIQSRTSLLQELRQALQEQEFLLYYQPQFHADGAICGAEVLLRWQSPTRGLVSPGHFIPLAEDTGLIVPVGEWVLKAVCGHLRVLRRAALPEDFSISINISPRQFSDPGFLTKVEQALASEPDAARCLSFELTENALFVDMDHAIEVLGQLHRLGLGIELDDFGTGYSSLSYLKRLPLDALKLDGSLVEDSTGDARDAAIVRAVIAMAKTLSLKVIAEGVETHAQRDFLAQEGCDVLQGFLLARPMPFDELKALFDCSAPPRFGKQAEDGPGGVVGRSGSAAGNSSTSLG</sequence>
<feature type="region of interest" description="Disordered" evidence="6">
    <location>
        <begin position="930"/>
        <end position="956"/>
    </location>
</feature>
<dbReference type="InterPro" id="IPR013655">
    <property type="entry name" value="PAS_fold_3"/>
</dbReference>
<dbReference type="PROSITE" id="PS50112">
    <property type="entry name" value="PAS"/>
    <property type="match status" value="1"/>
</dbReference>
<dbReference type="AlphaFoldDB" id="A0AAJ0XBP1"/>
<gene>
    <name evidence="12" type="ORF">CKO40_16640</name>
</gene>
<evidence type="ECO:0000256" key="5">
    <source>
        <dbReference type="SAM" id="Coils"/>
    </source>
</evidence>
<dbReference type="SUPFAM" id="SSF55073">
    <property type="entry name" value="Nucleotide cyclase"/>
    <property type="match status" value="1"/>
</dbReference>
<evidence type="ECO:0000256" key="7">
    <source>
        <dbReference type="SAM" id="Phobius"/>
    </source>
</evidence>
<dbReference type="InterPro" id="IPR035919">
    <property type="entry name" value="EAL_sf"/>
</dbReference>
<evidence type="ECO:0000259" key="11">
    <source>
        <dbReference type="PROSITE" id="PS50887"/>
    </source>
</evidence>
<feature type="domain" description="GGDEF" evidence="11">
    <location>
        <begin position="522"/>
        <end position="662"/>
    </location>
</feature>
<dbReference type="InterPro" id="IPR029787">
    <property type="entry name" value="Nucleotide_cyclase"/>
</dbReference>
<evidence type="ECO:0000313" key="12">
    <source>
        <dbReference type="EMBL" id="MBK1706132.1"/>
    </source>
</evidence>
<reference evidence="12" key="2">
    <citation type="journal article" date="2020" name="Microorganisms">
        <title>Osmotic Adaptation and Compatible Solute Biosynthesis of Phototrophic Bacteria as Revealed from Genome Analyses.</title>
        <authorList>
            <person name="Imhoff J.F."/>
            <person name="Rahn T."/>
            <person name="Kunzel S."/>
            <person name="Keller A."/>
            <person name="Neulinger S.C."/>
        </authorList>
    </citation>
    <scope>NUCLEOTIDE SEQUENCE</scope>
    <source>
        <strain evidence="12">DSM 11080</strain>
    </source>
</reference>
<protein>
    <recommendedName>
        <fullName evidence="2">cyclic-guanylate-specific phosphodiesterase</fullName>
        <ecNumber evidence="2">3.1.4.52</ecNumber>
    </recommendedName>
</protein>
<dbReference type="SUPFAM" id="SSF141868">
    <property type="entry name" value="EAL domain-like"/>
    <property type="match status" value="1"/>
</dbReference>
<evidence type="ECO:0000256" key="1">
    <source>
        <dbReference type="ARBA" id="ARBA00001946"/>
    </source>
</evidence>
<dbReference type="Pfam" id="PF08447">
    <property type="entry name" value="PAS_3"/>
    <property type="match status" value="2"/>
</dbReference>
<keyword evidence="13" id="KW-1185">Reference proteome</keyword>
<keyword evidence="7" id="KW-1133">Transmembrane helix</keyword>
<evidence type="ECO:0000313" key="13">
    <source>
        <dbReference type="Proteomes" id="UP001296776"/>
    </source>
</evidence>
<dbReference type="InterPro" id="IPR000014">
    <property type="entry name" value="PAS"/>
</dbReference>
<dbReference type="PROSITE" id="PS50113">
    <property type="entry name" value="PAC"/>
    <property type="match status" value="2"/>
</dbReference>
<evidence type="ECO:0000256" key="6">
    <source>
        <dbReference type="SAM" id="MobiDB-lite"/>
    </source>
</evidence>
<dbReference type="FunFam" id="3.30.70.270:FF:000001">
    <property type="entry name" value="Diguanylate cyclase domain protein"/>
    <property type="match status" value="1"/>
</dbReference>
<accession>A0AAJ0XBP1</accession>
<dbReference type="Gene3D" id="3.20.20.450">
    <property type="entry name" value="EAL domain"/>
    <property type="match status" value="1"/>
</dbReference>
<dbReference type="PROSITE" id="PS50887">
    <property type="entry name" value="GGDEF"/>
    <property type="match status" value="1"/>
</dbReference>
<dbReference type="NCBIfam" id="TIGR00254">
    <property type="entry name" value="GGDEF"/>
    <property type="match status" value="1"/>
</dbReference>
<dbReference type="PANTHER" id="PTHR44757">
    <property type="entry name" value="DIGUANYLATE CYCLASE DGCP"/>
    <property type="match status" value="1"/>
</dbReference>
<dbReference type="EMBL" id="NRSJ01000034">
    <property type="protein sequence ID" value="MBK1706132.1"/>
    <property type="molecule type" value="Genomic_DNA"/>
</dbReference>
<dbReference type="Proteomes" id="UP001296776">
    <property type="component" value="Unassembled WGS sequence"/>
</dbReference>
<keyword evidence="5" id="KW-0175">Coiled coil</keyword>
<dbReference type="Pfam" id="PF00990">
    <property type="entry name" value="GGDEF"/>
    <property type="match status" value="1"/>
</dbReference>
<organism evidence="12 13">
    <name type="scientific">Halochromatium glycolicum</name>
    <dbReference type="NCBI Taxonomy" id="85075"/>
    <lineage>
        <taxon>Bacteria</taxon>
        <taxon>Pseudomonadati</taxon>
        <taxon>Pseudomonadota</taxon>
        <taxon>Gammaproteobacteria</taxon>
        <taxon>Chromatiales</taxon>
        <taxon>Chromatiaceae</taxon>
        <taxon>Halochromatium</taxon>
    </lineage>
</organism>
<dbReference type="NCBIfam" id="TIGR00229">
    <property type="entry name" value="sensory_box"/>
    <property type="match status" value="1"/>
</dbReference>
<feature type="compositionally biased region" description="Low complexity" evidence="6">
    <location>
        <begin position="943"/>
        <end position="956"/>
    </location>
</feature>
<comment type="catalytic activity">
    <reaction evidence="4">
        <text>3',3'-c-di-GMP + H2O = 5'-phosphoguanylyl(3'-&gt;5')guanosine + H(+)</text>
        <dbReference type="Rhea" id="RHEA:24902"/>
        <dbReference type="ChEBI" id="CHEBI:15377"/>
        <dbReference type="ChEBI" id="CHEBI:15378"/>
        <dbReference type="ChEBI" id="CHEBI:58754"/>
        <dbReference type="ChEBI" id="CHEBI:58805"/>
        <dbReference type="EC" id="3.1.4.52"/>
    </reaction>
    <physiologicalReaction direction="left-to-right" evidence="4">
        <dbReference type="Rhea" id="RHEA:24903"/>
    </physiologicalReaction>
</comment>
<keyword evidence="7" id="KW-0472">Membrane</keyword>
<keyword evidence="3" id="KW-0973">c-di-GMP</keyword>
<evidence type="ECO:0000256" key="3">
    <source>
        <dbReference type="ARBA" id="ARBA00022636"/>
    </source>
</evidence>
<dbReference type="InterPro" id="IPR001610">
    <property type="entry name" value="PAC"/>
</dbReference>
<dbReference type="CDD" id="cd01948">
    <property type="entry name" value="EAL"/>
    <property type="match status" value="1"/>
</dbReference>
<evidence type="ECO:0000259" key="9">
    <source>
        <dbReference type="PROSITE" id="PS50113"/>
    </source>
</evidence>
<dbReference type="SMART" id="SM00052">
    <property type="entry name" value="EAL"/>
    <property type="match status" value="1"/>
</dbReference>
<feature type="transmembrane region" description="Helical" evidence="7">
    <location>
        <begin position="16"/>
        <end position="36"/>
    </location>
</feature>
<feature type="domain" description="PAC" evidence="9">
    <location>
        <begin position="314"/>
        <end position="366"/>
    </location>
</feature>
<dbReference type="SMART" id="SM00091">
    <property type="entry name" value="PAS"/>
    <property type="match status" value="2"/>
</dbReference>
<feature type="domain" description="PAC" evidence="9">
    <location>
        <begin position="439"/>
        <end position="490"/>
    </location>
</feature>
<dbReference type="Gene3D" id="3.30.70.270">
    <property type="match status" value="1"/>
</dbReference>